<dbReference type="GO" id="GO:0036431">
    <property type="term" value="F:dCMP kinase activity"/>
    <property type="evidence" value="ECO:0007669"/>
    <property type="project" value="InterPro"/>
</dbReference>
<feature type="binding site" evidence="8">
    <location>
        <begin position="7"/>
        <end position="15"/>
    </location>
    <ligand>
        <name>ATP</name>
        <dbReference type="ChEBI" id="CHEBI:30616"/>
    </ligand>
</feature>
<evidence type="ECO:0000256" key="7">
    <source>
        <dbReference type="ARBA" id="ARBA00048478"/>
    </source>
</evidence>
<dbReference type="Gene3D" id="3.40.50.300">
    <property type="entry name" value="P-loop containing nucleotide triphosphate hydrolases"/>
    <property type="match status" value="1"/>
</dbReference>
<comment type="subcellular location">
    <subcellularLocation>
        <location evidence="8">Cytoplasm</location>
    </subcellularLocation>
</comment>
<dbReference type="InterPro" id="IPR003136">
    <property type="entry name" value="Cytidylate_kin"/>
</dbReference>
<dbReference type="KEGG" id="mff:MFFC18_11660"/>
<dbReference type="SUPFAM" id="SSF52540">
    <property type="entry name" value="P-loop containing nucleoside triphosphate hydrolases"/>
    <property type="match status" value="1"/>
</dbReference>
<feature type="domain" description="Cytidylate kinase" evidence="9">
    <location>
        <begin position="3"/>
        <end position="210"/>
    </location>
</feature>
<keyword evidence="4 8" id="KW-0418">Kinase</keyword>
<dbReference type="GO" id="GO:0015949">
    <property type="term" value="P:nucleobase-containing small molecule interconversion"/>
    <property type="evidence" value="ECO:0007669"/>
    <property type="project" value="TreeGrafter"/>
</dbReference>
<sequence>MVIAIDGPAGAGKSTVTRKLADRLGFSFLDTGAMYRAVTWAAISRDVAFTDDDALLQLANSIQIAFDGDRVFVDEEDVSEPIRTPEVTRNIFHVADHPGIRGRLVELQRQIAATGNFVCEGRDQGTVAFPDSFCKIYLNASPQYRAMRRVAQLEAAGQYVDYDEVVAAQNLRDERDSNREVGRLMRAEDAIEVNTDNQSIANVVDELERIARAKIAARREG</sequence>
<dbReference type="PANTHER" id="PTHR21299:SF2">
    <property type="entry name" value="CYTIDYLATE KINASE"/>
    <property type="match status" value="1"/>
</dbReference>
<evidence type="ECO:0000256" key="1">
    <source>
        <dbReference type="ARBA" id="ARBA00009427"/>
    </source>
</evidence>
<dbReference type="Proteomes" id="UP000322214">
    <property type="component" value="Chromosome"/>
</dbReference>
<evidence type="ECO:0000256" key="3">
    <source>
        <dbReference type="ARBA" id="ARBA00022741"/>
    </source>
</evidence>
<keyword evidence="11" id="KW-1185">Reference proteome</keyword>
<dbReference type="InterPro" id="IPR027417">
    <property type="entry name" value="P-loop_NTPase"/>
</dbReference>
<keyword evidence="2 8" id="KW-0808">Transferase</keyword>
<proteinExistence type="inferred from homology"/>
<keyword evidence="5 8" id="KW-0067">ATP-binding</keyword>
<evidence type="ECO:0000256" key="5">
    <source>
        <dbReference type="ARBA" id="ARBA00022840"/>
    </source>
</evidence>
<dbReference type="PANTHER" id="PTHR21299">
    <property type="entry name" value="CYTIDYLATE KINASE/PANTOATE-BETA-ALANINE LIGASE"/>
    <property type="match status" value="1"/>
</dbReference>
<reference evidence="10 11" key="1">
    <citation type="submission" date="2019-08" db="EMBL/GenBank/DDBJ databases">
        <title>Deep-cultivation of Planctomycetes and their phenomic and genomic characterization uncovers novel biology.</title>
        <authorList>
            <person name="Wiegand S."/>
            <person name="Jogler M."/>
            <person name="Boedeker C."/>
            <person name="Pinto D."/>
            <person name="Vollmers J."/>
            <person name="Rivas-Marin E."/>
            <person name="Kohn T."/>
            <person name="Peeters S.H."/>
            <person name="Heuer A."/>
            <person name="Rast P."/>
            <person name="Oberbeckmann S."/>
            <person name="Bunk B."/>
            <person name="Jeske O."/>
            <person name="Meyerdierks A."/>
            <person name="Storesund J.E."/>
            <person name="Kallscheuer N."/>
            <person name="Luecker S."/>
            <person name="Lage O.M."/>
            <person name="Pohl T."/>
            <person name="Merkel B.J."/>
            <person name="Hornburger P."/>
            <person name="Mueller R.-W."/>
            <person name="Bruemmer F."/>
            <person name="Labrenz M."/>
            <person name="Spormann A.M."/>
            <person name="Op den Camp H."/>
            <person name="Overmann J."/>
            <person name="Amann R."/>
            <person name="Jetten M.S.M."/>
            <person name="Mascher T."/>
            <person name="Medema M.H."/>
            <person name="Devos D.P."/>
            <person name="Kaster A.-K."/>
            <person name="Ovreas L."/>
            <person name="Rohde M."/>
            <person name="Galperin M.Y."/>
            <person name="Jogler C."/>
        </authorList>
    </citation>
    <scope>NUCLEOTIDE SEQUENCE [LARGE SCALE GENOMIC DNA]</scope>
    <source>
        <strain evidence="10 11">FC18</strain>
    </source>
</reference>
<comment type="similarity">
    <text evidence="1 8">Belongs to the cytidylate kinase family. Type 1 subfamily.</text>
</comment>
<dbReference type="HAMAP" id="MF_00238">
    <property type="entry name" value="Cytidyl_kinase_type1"/>
    <property type="match status" value="1"/>
</dbReference>
<dbReference type="AlphaFoldDB" id="A0A5B9PE58"/>
<dbReference type="GO" id="GO:0005829">
    <property type="term" value="C:cytosol"/>
    <property type="evidence" value="ECO:0007669"/>
    <property type="project" value="TreeGrafter"/>
</dbReference>
<gene>
    <name evidence="8 10" type="primary">cmk</name>
    <name evidence="10" type="ORF">MFFC18_11660</name>
</gene>
<evidence type="ECO:0000313" key="10">
    <source>
        <dbReference type="EMBL" id="QEG21311.1"/>
    </source>
</evidence>
<evidence type="ECO:0000313" key="11">
    <source>
        <dbReference type="Proteomes" id="UP000322214"/>
    </source>
</evidence>
<dbReference type="STRING" id="980251.GCA_001642875_01774"/>
<name>A0A5B9PE58_9BACT</name>
<keyword evidence="8" id="KW-0963">Cytoplasm</keyword>
<evidence type="ECO:0000256" key="4">
    <source>
        <dbReference type="ARBA" id="ARBA00022777"/>
    </source>
</evidence>
<dbReference type="CDD" id="cd02020">
    <property type="entry name" value="CMPK"/>
    <property type="match status" value="1"/>
</dbReference>
<evidence type="ECO:0000256" key="2">
    <source>
        <dbReference type="ARBA" id="ARBA00022679"/>
    </source>
</evidence>
<dbReference type="Pfam" id="PF02224">
    <property type="entry name" value="Cytidylate_kin"/>
    <property type="match status" value="1"/>
</dbReference>
<comment type="catalytic activity">
    <reaction evidence="7 8">
        <text>CMP + ATP = CDP + ADP</text>
        <dbReference type="Rhea" id="RHEA:11600"/>
        <dbReference type="ChEBI" id="CHEBI:30616"/>
        <dbReference type="ChEBI" id="CHEBI:58069"/>
        <dbReference type="ChEBI" id="CHEBI:60377"/>
        <dbReference type="ChEBI" id="CHEBI:456216"/>
        <dbReference type="EC" id="2.7.4.25"/>
    </reaction>
</comment>
<evidence type="ECO:0000259" key="9">
    <source>
        <dbReference type="Pfam" id="PF02224"/>
    </source>
</evidence>
<dbReference type="EMBL" id="CP042912">
    <property type="protein sequence ID" value="QEG21311.1"/>
    <property type="molecule type" value="Genomic_DNA"/>
</dbReference>
<dbReference type="InterPro" id="IPR011994">
    <property type="entry name" value="Cytidylate_kinase_dom"/>
</dbReference>
<keyword evidence="3 8" id="KW-0547">Nucleotide-binding</keyword>
<dbReference type="GO" id="GO:0036430">
    <property type="term" value="F:CMP kinase activity"/>
    <property type="evidence" value="ECO:0007669"/>
    <property type="project" value="RHEA"/>
</dbReference>
<dbReference type="RefSeq" id="WP_075081962.1">
    <property type="nucleotide sequence ID" value="NZ_CP042912.1"/>
</dbReference>
<accession>A0A5B9PE58</accession>
<dbReference type="EC" id="2.7.4.25" evidence="8"/>
<dbReference type="NCBIfam" id="TIGR00017">
    <property type="entry name" value="cmk"/>
    <property type="match status" value="1"/>
</dbReference>
<comment type="catalytic activity">
    <reaction evidence="6 8">
        <text>dCMP + ATP = dCDP + ADP</text>
        <dbReference type="Rhea" id="RHEA:25094"/>
        <dbReference type="ChEBI" id="CHEBI:30616"/>
        <dbReference type="ChEBI" id="CHEBI:57566"/>
        <dbReference type="ChEBI" id="CHEBI:58593"/>
        <dbReference type="ChEBI" id="CHEBI:456216"/>
        <dbReference type="EC" id="2.7.4.25"/>
    </reaction>
</comment>
<dbReference type="OrthoDB" id="9807434at2"/>
<protein>
    <recommendedName>
        <fullName evidence="8">Cytidylate kinase</fullName>
        <shortName evidence="8">CK</shortName>
        <ecNumber evidence="8">2.7.4.25</ecNumber>
    </recommendedName>
    <alternativeName>
        <fullName evidence="8">Cytidine monophosphate kinase</fullName>
        <shortName evidence="8">CMP kinase</shortName>
    </alternativeName>
</protein>
<organism evidence="10 11">
    <name type="scientific">Mariniblastus fucicola</name>
    <dbReference type="NCBI Taxonomy" id="980251"/>
    <lineage>
        <taxon>Bacteria</taxon>
        <taxon>Pseudomonadati</taxon>
        <taxon>Planctomycetota</taxon>
        <taxon>Planctomycetia</taxon>
        <taxon>Pirellulales</taxon>
        <taxon>Pirellulaceae</taxon>
        <taxon>Mariniblastus</taxon>
    </lineage>
</organism>
<evidence type="ECO:0000256" key="8">
    <source>
        <dbReference type="HAMAP-Rule" id="MF_00238"/>
    </source>
</evidence>
<evidence type="ECO:0000256" key="6">
    <source>
        <dbReference type="ARBA" id="ARBA00047615"/>
    </source>
</evidence>
<dbReference type="GO" id="GO:0005524">
    <property type="term" value="F:ATP binding"/>
    <property type="evidence" value="ECO:0007669"/>
    <property type="project" value="UniProtKB-UniRule"/>
</dbReference>
<dbReference type="GO" id="GO:0006220">
    <property type="term" value="P:pyrimidine nucleotide metabolic process"/>
    <property type="evidence" value="ECO:0007669"/>
    <property type="project" value="UniProtKB-UniRule"/>
</dbReference>